<protein>
    <recommendedName>
        <fullName evidence="5">Secreted protein</fullName>
    </recommendedName>
</protein>
<evidence type="ECO:0008006" key="5">
    <source>
        <dbReference type="Google" id="ProtNLM"/>
    </source>
</evidence>
<feature type="transmembrane region" description="Helical" evidence="2">
    <location>
        <begin position="32"/>
        <end position="49"/>
    </location>
</feature>
<organism evidence="3 4">
    <name type="scientific">Flavobacterium myungsuense</name>
    <dbReference type="NCBI Taxonomy" id="651823"/>
    <lineage>
        <taxon>Bacteria</taxon>
        <taxon>Pseudomonadati</taxon>
        <taxon>Bacteroidota</taxon>
        <taxon>Flavobacteriia</taxon>
        <taxon>Flavobacteriales</taxon>
        <taxon>Flavobacteriaceae</taxon>
        <taxon>Flavobacterium</taxon>
    </lineage>
</organism>
<evidence type="ECO:0000256" key="2">
    <source>
        <dbReference type="SAM" id="Phobius"/>
    </source>
</evidence>
<gene>
    <name evidence="3" type="ORF">ACFQ0S_05905</name>
</gene>
<proteinExistence type="predicted"/>
<comment type="caution">
    <text evidence="3">The sequence shown here is derived from an EMBL/GenBank/DDBJ whole genome shotgun (WGS) entry which is preliminary data.</text>
</comment>
<evidence type="ECO:0000313" key="3">
    <source>
        <dbReference type="EMBL" id="MFD0984009.1"/>
    </source>
</evidence>
<feature type="transmembrane region" description="Helical" evidence="2">
    <location>
        <begin position="7"/>
        <end position="26"/>
    </location>
</feature>
<sequence>MNTQTRLKLTLITAAFLALVTLLSLLAKMETVATASIAGIMTILTAYIWSQTTRPSKDEYTSVSKQQKSSKHTAGHRNHIRNIDALDKQ</sequence>
<accession>A0ABW3J0Z9</accession>
<feature type="region of interest" description="Disordered" evidence="1">
    <location>
        <begin position="59"/>
        <end position="89"/>
    </location>
</feature>
<keyword evidence="2" id="KW-0812">Transmembrane</keyword>
<dbReference type="RefSeq" id="WP_379756444.1">
    <property type="nucleotide sequence ID" value="NZ_JBHSYB010000025.1"/>
</dbReference>
<keyword evidence="2" id="KW-0472">Membrane</keyword>
<name>A0ABW3J0Z9_9FLAO</name>
<feature type="compositionally biased region" description="Basic residues" evidence="1">
    <location>
        <begin position="68"/>
        <end position="80"/>
    </location>
</feature>
<dbReference type="Proteomes" id="UP001597051">
    <property type="component" value="Unassembled WGS sequence"/>
</dbReference>
<evidence type="ECO:0000256" key="1">
    <source>
        <dbReference type="SAM" id="MobiDB-lite"/>
    </source>
</evidence>
<evidence type="ECO:0000313" key="4">
    <source>
        <dbReference type="Proteomes" id="UP001597051"/>
    </source>
</evidence>
<dbReference type="EMBL" id="JBHTIZ010000013">
    <property type="protein sequence ID" value="MFD0984009.1"/>
    <property type="molecule type" value="Genomic_DNA"/>
</dbReference>
<keyword evidence="2" id="KW-1133">Transmembrane helix</keyword>
<reference evidence="4" key="1">
    <citation type="journal article" date="2019" name="Int. J. Syst. Evol. Microbiol.">
        <title>The Global Catalogue of Microorganisms (GCM) 10K type strain sequencing project: providing services to taxonomists for standard genome sequencing and annotation.</title>
        <authorList>
            <consortium name="The Broad Institute Genomics Platform"/>
            <consortium name="The Broad Institute Genome Sequencing Center for Infectious Disease"/>
            <person name="Wu L."/>
            <person name="Ma J."/>
        </authorList>
    </citation>
    <scope>NUCLEOTIDE SEQUENCE [LARGE SCALE GENOMIC DNA]</scope>
    <source>
        <strain evidence="4">CECT 7649</strain>
    </source>
</reference>
<keyword evidence="4" id="KW-1185">Reference proteome</keyword>